<keyword evidence="1 2" id="KW-0807">Transducer</keyword>
<accession>A0A369KN71</accession>
<evidence type="ECO:0000256" key="2">
    <source>
        <dbReference type="PROSITE-ProRule" id="PRU00284"/>
    </source>
</evidence>
<dbReference type="PROSITE" id="PS51257">
    <property type="entry name" value="PROKAR_LIPOPROTEIN"/>
    <property type="match status" value="1"/>
</dbReference>
<keyword evidence="3" id="KW-1133">Transmembrane helix</keyword>
<dbReference type="PANTHER" id="PTHR32089">
    <property type="entry name" value="METHYL-ACCEPTING CHEMOTAXIS PROTEIN MCPB"/>
    <property type="match status" value="1"/>
</dbReference>
<dbReference type="PANTHER" id="PTHR32089:SF112">
    <property type="entry name" value="LYSOZYME-LIKE PROTEIN-RELATED"/>
    <property type="match status" value="1"/>
</dbReference>
<keyword evidence="6" id="KW-1185">Reference proteome</keyword>
<dbReference type="SUPFAM" id="SSF58104">
    <property type="entry name" value="Methyl-accepting chemotaxis protein (MCP) signaling domain"/>
    <property type="match status" value="1"/>
</dbReference>
<evidence type="ECO:0000313" key="6">
    <source>
        <dbReference type="Proteomes" id="UP000253934"/>
    </source>
</evidence>
<sequence length="358" mass="40191">MFSFLKSNSIRIKLWVLIFSIQIFVACYAIFLLYFDNIQVLISLFIYFIVICFSIAIITINRILLSNLNKKIYNTSDEISKSCKHGDDYLLSIKNNLTKFISLTGSQLDGLNESAKLMKNISEMLTETTSNAEVCKEMSDKVTRDVNDGNEIMQKMVDAVLTIEKTKDDLSEISNLIKQISNDTSTIHTIVSTTELLSLNASIEAAKAGEKGKGFSVVAEEVGNLAKLSGREAKEIEDIILKSQNEILKIIELNQSRVDLGKKASSDALAVFTAIKSEMFGISSRSENIRAATWEQKIGIDQMAQGNFDIKNILKKNITDTVNLLKVYNLNFNNFNNIKEVADILKEYWSGEQDNDQK</sequence>
<comment type="caution">
    <text evidence="5">The sequence shown here is derived from an EMBL/GenBank/DDBJ whole genome shotgun (WGS) entry which is preliminary data.</text>
</comment>
<evidence type="ECO:0000259" key="4">
    <source>
        <dbReference type="PROSITE" id="PS50111"/>
    </source>
</evidence>
<reference evidence="5" key="1">
    <citation type="submission" date="2018-04" db="EMBL/GenBank/DDBJ databases">
        <title>Draft genome sequence of the Candidatus Spirobacillus cienkowskii, a pathogen of freshwater Daphnia species, reconstructed from hemolymph metagenomic reads.</title>
        <authorList>
            <person name="Bresciani L."/>
            <person name="Lemos L.N."/>
            <person name="Wale N."/>
            <person name="Lin J.Y."/>
            <person name="Fernandes G.R."/>
            <person name="Duffy M.A."/>
            <person name="Rodrigues J.M."/>
        </authorList>
    </citation>
    <scope>NUCLEOTIDE SEQUENCE [LARGE SCALE GENOMIC DNA]</scope>
    <source>
        <strain evidence="5">Binning01</strain>
    </source>
</reference>
<keyword evidence="3" id="KW-0472">Membrane</keyword>
<dbReference type="Pfam" id="PF00015">
    <property type="entry name" value="MCPsignal"/>
    <property type="match status" value="1"/>
</dbReference>
<dbReference type="AlphaFoldDB" id="A0A369KN71"/>
<dbReference type="Proteomes" id="UP000253934">
    <property type="component" value="Unassembled WGS sequence"/>
</dbReference>
<dbReference type="EMBL" id="QOVW01000091">
    <property type="protein sequence ID" value="RDB35298.1"/>
    <property type="molecule type" value="Genomic_DNA"/>
</dbReference>
<feature type="transmembrane region" description="Helical" evidence="3">
    <location>
        <begin position="12"/>
        <end position="35"/>
    </location>
</feature>
<dbReference type="Gene3D" id="1.10.287.950">
    <property type="entry name" value="Methyl-accepting chemotaxis protein"/>
    <property type="match status" value="1"/>
</dbReference>
<feature type="transmembrane region" description="Helical" evidence="3">
    <location>
        <begin position="41"/>
        <end position="64"/>
    </location>
</feature>
<dbReference type="InterPro" id="IPR004089">
    <property type="entry name" value="MCPsignal_dom"/>
</dbReference>
<dbReference type="PROSITE" id="PS50111">
    <property type="entry name" value="CHEMOTAXIS_TRANSDUC_2"/>
    <property type="match status" value="1"/>
</dbReference>
<dbReference type="GO" id="GO:0016020">
    <property type="term" value="C:membrane"/>
    <property type="evidence" value="ECO:0007669"/>
    <property type="project" value="InterPro"/>
</dbReference>
<protein>
    <recommendedName>
        <fullName evidence="4">Methyl-accepting transducer domain-containing protein</fullName>
    </recommendedName>
</protein>
<organism evidence="5 6">
    <name type="scientific">Spirobacillus cienkowskii</name>
    <dbReference type="NCBI Taxonomy" id="495820"/>
    <lineage>
        <taxon>Bacteria</taxon>
        <taxon>Pseudomonadati</taxon>
        <taxon>Bdellovibrionota</taxon>
        <taxon>Oligoflexia</taxon>
        <taxon>Silvanigrellales</taxon>
        <taxon>Spirobacillus</taxon>
    </lineage>
</organism>
<evidence type="ECO:0000256" key="1">
    <source>
        <dbReference type="ARBA" id="ARBA00023224"/>
    </source>
</evidence>
<proteinExistence type="predicted"/>
<evidence type="ECO:0000313" key="5">
    <source>
        <dbReference type="EMBL" id="RDB35298.1"/>
    </source>
</evidence>
<evidence type="ECO:0000256" key="3">
    <source>
        <dbReference type="SAM" id="Phobius"/>
    </source>
</evidence>
<dbReference type="SMART" id="SM00283">
    <property type="entry name" value="MA"/>
    <property type="match status" value="1"/>
</dbReference>
<gene>
    <name evidence="5" type="ORF">DCC88_10900</name>
</gene>
<feature type="domain" description="Methyl-accepting transducer" evidence="4">
    <location>
        <begin position="104"/>
        <end position="247"/>
    </location>
</feature>
<keyword evidence="3" id="KW-0812">Transmembrane</keyword>
<name>A0A369KN71_9BACT</name>
<dbReference type="GO" id="GO:0007165">
    <property type="term" value="P:signal transduction"/>
    <property type="evidence" value="ECO:0007669"/>
    <property type="project" value="UniProtKB-KW"/>
</dbReference>